<name>A0AA96V864_9EURY</name>
<dbReference type="Proteomes" id="UP001304970">
    <property type="component" value="Chromosome"/>
</dbReference>
<gene>
    <name evidence="2" type="ORF">MsAm2_14140</name>
</gene>
<keyword evidence="1" id="KW-0472">Membrane</keyword>
<sequence>MFSNILIVLAAILYIAAPILFFVILYYVIKAAVRDGIRESK</sequence>
<keyword evidence="3" id="KW-1185">Reference proteome</keyword>
<keyword evidence="1" id="KW-1133">Transmembrane helix</keyword>
<evidence type="ECO:0000313" key="3">
    <source>
        <dbReference type="Proteomes" id="UP001304970"/>
    </source>
</evidence>
<dbReference type="RefSeq" id="WP_338097572.1">
    <property type="nucleotide sequence ID" value="NZ_CP131061.1"/>
</dbReference>
<organism evidence="2 3">
    <name type="scientific">Methanolapillus ohkumae</name>
    <dbReference type="NCBI Taxonomy" id="3028298"/>
    <lineage>
        <taxon>Archaea</taxon>
        <taxon>Methanobacteriati</taxon>
        <taxon>Methanobacteriota</taxon>
        <taxon>Stenosarchaea group</taxon>
        <taxon>Methanomicrobia</taxon>
        <taxon>Methanosarcinales</taxon>
        <taxon>Methanosarcinaceae</taxon>
        <taxon>Methanolapillus</taxon>
    </lineage>
</organism>
<proteinExistence type="predicted"/>
<keyword evidence="1" id="KW-0812">Transmembrane</keyword>
<accession>A0AA96V864</accession>
<feature type="transmembrane region" description="Helical" evidence="1">
    <location>
        <begin position="6"/>
        <end position="29"/>
    </location>
</feature>
<dbReference type="AlphaFoldDB" id="A0AA96V864"/>
<dbReference type="GeneID" id="89228840"/>
<dbReference type="EMBL" id="CP131061">
    <property type="protein sequence ID" value="WNY27611.1"/>
    <property type="molecule type" value="Genomic_DNA"/>
</dbReference>
<evidence type="ECO:0000313" key="2">
    <source>
        <dbReference type="EMBL" id="WNY27611.1"/>
    </source>
</evidence>
<protein>
    <submittedName>
        <fullName evidence="2">Uncharacterized protein</fullName>
    </submittedName>
</protein>
<reference evidence="2 3" key="1">
    <citation type="submission" date="2023-07" db="EMBL/GenBank/DDBJ databases">
        <title>Closed genome sequence of Methanosarcinaceae archaeon Am2.</title>
        <authorList>
            <person name="Poehlein A."/>
            <person name="Protasov E."/>
            <person name="Platt K."/>
            <person name="Reeh H."/>
            <person name="Daniel R."/>
            <person name="Brune A."/>
        </authorList>
    </citation>
    <scope>NUCLEOTIDE SEQUENCE [LARGE SCALE GENOMIC DNA]</scope>
    <source>
        <strain evidence="2 3">Am2</strain>
    </source>
</reference>
<evidence type="ECO:0000256" key="1">
    <source>
        <dbReference type="SAM" id="Phobius"/>
    </source>
</evidence>